<reference evidence="2" key="2">
    <citation type="journal article" date="2018" name="BMC Genomics">
        <title>Genomic insights into host adaptation between the wheat stripe rust pathogen (Puccinia striiformis f. sp. tritici) and the barley stripe rust pathogen (Puccinia striiformis f. sp. hordei).</title>
        <authorList>
            <person name="Xia C."/>
            <person name="Wang M."/>
            <person name="Yin C."/>
            <person name="Cornejo O.E."/>
            <person name="Hulbert S.H."/>
            <person name="Chen X."/>
        </authorList>
    </citation>
    <scope>NUCLEOTIDE SEQUENCE [LARGE SCALE GENOMIC DNA]</scope>
    <source>
        <strain evidence="2">93TX-2</strain>
    </source>
</reference>
<protein>
    <submittedName>
        <fullName evidence="1">Uncharacterized protein</fullName>
    </submittedName>
</protein>
<proteinExistence type="predicted"/>
<reference evidence="2" key="3">
    <citation type="journal article" date="2018" name="Mol. Plant Microbe Interact.">
        <title>Genome sequence resources for the wheat stripe rust pathogen (Puccinia striiformis f. sp. tritici) and the barley stripe rust pathogen (Puccinia striiformis f. sp. hordei).</title>
        <authorList>
            <person name="Xia C."/>
            <person name="Wang M."/>
            <person name="Yin C."/>
            <person name="Cornejo O.E."/>
            <person name="Hulbert S.H."/>
            <person name="Chen X."/>
        </authorList>
    </citation>
    <scope>NUCLEOTIDE SEQUENCE [LARGE SCALE GENOMIC DNA]</scope>
    <source>
        <strain evidence="2">93TX-2</strain>
    </source>
</reference>
<accession>A0A2S4WAH7</accession>
<name>A0A2S4WAH7_9BASI</name>
<evidence type="ECO:0000313" key="2">
    <source>
        <dbReference type="Proteomes" id="UP000238274"/>
    </source>
</evidence>
<organism evidence="1 2">
    <name type="scientific">Puccinia striiformis</name>
    <dbReference type="NCBI Taxonomy" id="27350"/>
    <lineage>
        <taxon>Eukaryota</taxon>
        <taxon>Fungi</taxon>
        <taxon>Dikarya</taxon>
        <taxon>Basidiomycota</taxon>
        <taxon>Pucciniomycotina</taxon>
        <taxon>Pucciniomycetes</taxon>
        <taxon>Pucciniales</taxon>
        <taxon>Pucciniaceae</taxon>
        <taxon>Puccinia</taxon>
    </lineage>
</organism>
<reference evidence="1 2" key="1">
    <citation type="submission" date="2017-12" db="EMBL/GenBank/DDBJ databases">
        <title>Gene loss provides genomic basis for host adaptation in cereal stripe rust fungi.</title>
        <authorList>
            <person name="Xia C."/>
        </authorList>
    </citation>
    <scope>NUCLEOTIDE SEQUENCE [LARGE SCALE GENOMIC DNA]</scope>
    <source>
        <strain evidence="1 2">93TX-2</strain>
    </source>
</reference>
<dbReference type="Proteomes" id="UP000238274">
    <property type="component" value="Unassembled WGS sequence"/>
</dbReference>
<comment type="caution">
    <text evidence="1">The sequence shown here is derived from an EMBL/GenBank/DDBJ whole genome shotgun (WGS) entry which is preliminary data.</text>
</comment>
<sequence>MGSCREVTSSSRLSSCLRCGHIQLTAPASVEGLKVGFSFLVPALELKYLHSSDFTVCSLFYRDLTMSFAYARVCQRYCYRPHSRFAVLSLACTRSSSSVNLRSLSEIINGIFIQINQRKPSVQSP</sequence>
<keyword evidence="2" id="KW-1185">Reference proteome</keyword>
<evidence type="ECO:0000313" key="1">
    <source>
        <dbReference type="EMBL" id="POW18774.1"/>
    </source>
</evidence>
<dbReference type="AlphaFoldDB" id="A0A2S4WAH7"/>
<dbReference type="EMBL" id="PKSM01000059">
    <property type="protein sequence ID" value="POW18774.1"/>
    <property type="molecule type" value="Genomic_DNA"/>
</dbReference>
<gene>
    <name evidence="1" type="ORF">PSHT_05396</name>
</gene>
<dbReference type="VEuPathDB" id="FungiDB:PSHT_05396"/>